<evidence type="ECO:0000313" key="2">
    <source>
        <dbReference type="Proteomes" id="UP001595420"/>
    </source>
</evidence>
<name>A0ABV7C453_9PROT</name>
<dbReference type="EMBL" id="JBHRSB010000020">
    <property type="protein sequence ID" value="MFC3003966.1"/>
    <property type="molecule type" value="Genomic_DNA"/>
</dbReference>
<dbReference type="RefSeq" id="WP_216840407.1">
    <property type="nucleotide sequence ID" value="NZ_JAFNJS010000020.1"/>
</dbReference>
<proteinExistence type="predicted"/>
<comment type="caution">
    <text evidence="1">The sequence shown here is derived from an EMBL/GenBank/DDBJ whole genome shotgun (WGS) entry which is preliminary data.</text>
</comment>
<sequence length="83" mass="8689">MRDVLGGFNDEACLGDVSRACPALRLGPDELASRFEALGDELVERLAVEHALAAGVVGGIEAAEQLLELDVRPDGDVLIATES</sequence>
<evidence type="ECO:0000313" key="1">
    <source>
        <dbReference type="EMBL" id="MFC3003966.1"/>
    </source>
</evidence>
<organism evidence="1 2">
    <name type="scientific">Falsiroseomonas tokyonensis</name>
    <dbReference type="NCBI Taxonomy" id="430521"/>
    <lineage>
        <taxon>Bacteria</taxon>
        <taxon>Pseudomonadati</taxon>
        <taxon>Pseudomonadota</taxon>
        <taxon>Alphaproteobacteria</taxon>
        <taxon>Acetobacterales</taxon>
        <taxon>Roseomonadaceae</taxon>
        <taxon>Falsiroseomonas</taxon>
    </lineage>
</organism>
<keyword evidence="2" id="KW-1185">Reference proteome</keyword>
<reference evidence="2" key="1">
    <citation type="journal article" date="2019" name="Int. J. Syst. Evol. Microbiol.">
        <title>The Global Catalogue of Microorganisms (GCM) 10K type strain sequencing project: providing services to taxonomists for standard genome sequencing and annotation.</title>
        <authorList>
            <consortium name="The Broad Institute Genomics Platform"/>
            <consortium name="The Broad Institute Genome Sequencing Center for Infectious Disease"/>
            <person name="Wu L."/>
            <person name="Ma J."/>
        </authorList>
    </citation>
    <scope>NUCLEOTIDE SEQUENCE [LARGE SCALE GENOMIC DNA]</scope>
    <source>
        <strain evidence="2">CGMCC 1.16855</strain>
    </source>
</reference>
<accession>A0ABV7C453</accession>
<gene>
    <name evidence="1" type="ORF">ACFOD3_29025</name>
</gene>
<protein>
    <submittedName>
        <fullName evidence="1">Uncharacterized protein</fullName>
    </submittedName>
</protein>
<dbReference type="Proteomes" id="UP001595420">
    <property type="component" value="Unassembled WGS sequence"/>
</dbReference>